<dbReference type="AlphaFoldDB" id="A0A7Y9EUJ8"/>
<dbReference type="RefSeq" id="WP_179432393.1">
    <property type="nucleotide sequence ID" value="NZ_BAABLC010000001.1"/>
</dbReference>
<dbReference type="InterPro" id="IPR002328">
    <property type="entry name" value="ADH_Zn_CS"/>
</dbReference>
<evidence type="ECO:0000259" key="6">
    <source>
        <dbReference type="Pfam" id="PF00107"/>
    </source>
</evidence>
<evidence type="ECO:0000256" key="5">
    <source>
        <dbReference type="RuleBase" id="RU361277"/>
    </source>
</evidence>
<dbReference type="GO" id="GO:0016491">
    <property type="term" value="F:oxidoreductase activity"/>
    <property type="evidence" value="ECO:0007669"/>
    <property type="project" value="UniProtKB-KW"/>
</dbReference>
<organism evidence="8 9">
    <name type="scientific">Microbacterium pseudoresistens</name>
    <dbReference type="NCBI Taxonomy" id="640634"/>
    <lineage>
        <taxon>Bacteria</taxon>
        <taxon>Bacillati</taxon>
        <taxon>Actinomycetota</taxon>
        <taxon>Actinomycetes</taxon>
        <taxon>Micrococcales</taxon>
        <taxon>Microbacteriaceae</taxon>
        <taxon>Microbacterium</taxon>
    </lineage>
</organism>
<evidence type="ECO:0000256" key="3">
    <source>
        <dbReference type="ARBA" id="ARBA00022833"/>
    </source>
</evidence>
<dbReference type="InterPro" id="IPR011032">
    <property type="entry name" value="GroES-like_sf"/>
</dbReference>
<evidence type="ECO:0000256" key="2">
    <source>
        <dbReference type="ARBA" id="ARBA00022723"/>
    </source>
</evidence>
<name>A0A7Y9EUJ8_9MICO</name>
<evidence type="ECO:0000313" key="8">
    <source>
        <dbReference type="EMBL" id="NYD54237.1"/>
    </source>
</evidence>
<protein>
    <submittedName>
        <fullName evidence="8">2-desacetyl-2-hydroxyethyl bacteriochlorophyllide A dehydrogenase</fullName>
    </submittedName>
</protein>
<dbReference type="SUPFAM" id="SSF51735">
    <property type="entry name" value="NAD(P)-binding Rossmann-fold domains"/>
    <property type="match status" value="1"/>
</dbReference>
<keyword evidence="2 5" id="KW-0479">Metal-binding</keyword>
<dbReference type="InterPro" id="IPR013149">
    <property type="entry name" value="ADH-like_C"/>
</dbReference>
<evidence type="ECO:0000256" key="1">
    <source>
        <dbReference type="ARBA" id="ARBA00001947"/>
    </source>
</evidence>
<dbReference type="EMBL" id="JACCBH010000001">
    <property type="protein sequence ID" value="NYD54237.1"/>
    <property type="molecule type" value="Genomic_DNA"/>
</dbReference>
<dbReference type="PANTHER" id="PTHR43401:SF2">
    <property type="entry name" value="L-THREONINE 3-DEHYDROGENASE"/>
    <property type="match status" value="1"/>
</dbReference>
<dbReference type="PANTHER" id="PTHR43401">
    <property type="entry name" value="L-THREONINE 3-DEHYDROGENASE"/>
    <property type="match status" value="1"/>
</dbReference>
<keyword evidence="9" id="KW-1185">Reference proteome</keyword>
<feature type="domain" description="Alcohol dehydrogenase-like N-terminal" evidence="7">
    <location>
        <begin position="23"/>
        <end position="132"/>
    </location>
</feature>
<evidence type="ECO:0000313" key="9">
    <source>
        <dbReference type="Proteomes" id="UP000552045"/>
    </source>
</evidence>
<dbReference type="InterPro" id="IPR050129">
    <property type="entry name" value="Zn_alcohol_dh"/>
</dbReference>
<dbReference type="InterPro" id="IPR036291">
    <property type="entry name" value="NAD(P)-bd_dom_sf"/>
</dbReference>
<dbReference type="Pfam" id="PF08240">
    <property type="entry name" value="ADH_N"/>
    <property type="match status" value="1"/>
</dbReference>
<dbReference type="Gene3D" id="3.40.50.720">
    <property type="entry name" value="NAD(P)-binding Rossmann-like Domain"/>
    <property type="match status" value="1"/>
</dbReference>
<dbReference type="Pfam" id="PF00107">
    <property type="entry name" value="ADH_zinc_N"/>
    <property type="match status" value="1"/>
</dbReference>
<dbReference type="Proteomes" id="UP000552045">
    <property type="component" value="Unassembled WGS sequence"/>
</dbReference>
<proteinExistence type="inferred from homology"/>
<dbReference type="PROSITE" id="PS00059">
    <property type="entry name" value="ADH_ZINC"/>
    <property type="match status" value="1"/>
</dbReference>
<sequence length="348" mass="36986">MKSVRYHGDGVVSLDETPVPQIGPRDVLVAPTAIGVCGTDTHIIDGEFMSNPPMALGHEIAGRIVEIGRDVVAVGVGDLITVEPHLYCGTCFNCQTGSIHMCPTRRAQGVHLDGGMQEYLAIPDTLAYRVPDGVTDWEAALTEPVACCVHGLDRLNAKSGMPLAVFGAGPIGAILVALAKLQGLGPVVVVEPRESRRELALRFGADLALDPGADDFDERMRAVTAGVGFPYLIDAAGHPAVLESAIGFASRGANILLLGVAPPHAVASVRPNEIYAKELTLLGTALNPYTHRRAANLLPRLGLERLHRGEYALDDFEAALVAQREGSFDKVFLCPQQDARPANGEETR</sequence>
<comment type="caution">
    <text evidence="8">The sequence shown here is derived from an EMBL/GenBank/DDBJ whole genome shotgun (WGS) entry which is preliminary data.</text>
</comment>
<keyword evidence="3 5" id="KW-0862">Zinc</keyword>
<evidence type="ECO:0000256" key="4">
    <source>
        <dbReference type="ARBA" id="ARBA00023002"/>
    </source>
</evidence>
<comment type="cofactor">
    <cofactor evidence="1 5">
        <name>Zn(2+)</name>
        <dbReference type="ChEBI" id="CHEBI:29105"/>
    </cofactor>
</comment>
<feature type="domain" description="Alcohol dehydrogenase-like C-terminal" evidence="6">
    <location>
        <begin position="170"/>
        <end position="288"/>
    </location>
</feature>
<keyword evidence="4" id="KW-0560">Oxidoreductase</keyword>
<gene>
    <name evidence="8" type="ORF">BKA02_001292</name>
</gene>
<accession>A0A7Y9EUJ8</accession>
<comment type="similarity">
    <text evidence="5">Belongs to the zinc-containing alcohol dehydrogenase family.</text>
</comment>
<dbReference type="GO" id="GO:0008270">
    <property type="term" value="F:zinc ion binding"/>
    <property type="evidence" value="ECO:0007669"/>
    <property type="project" value="InterPro"/>
</dbReference>
<dbReference type="Gene3D" id="3.90.180.10">
    <property type="entry name" value="Medium-chain alcohol dehydrogenases, catalytic domain"/>
    <property type="match status" value="1"/>
</dbReference>
<dbReference type="SUPFAM" id="SSF50129">
    <property type="entry name" value="GroES-like"/>
    <property type="match status" value="1"/>
</dbReference>
<reference evidence="8 9" key="1">
    <citation type="submission" date="2020-07" db="EMBL/GenBank/DDBJ databases">
        <title>Sequencing the genomes of 1000 actinobacteria strains.</title>
        <authorList>
            <person name="Klenk H.-P."/>
        </authorList>
    </citation>
    <scope>NUCLEOTIDE SEQUENCE [LARGE SCALE GENOMIC DNA]</scope>
    <source>
        <strain evidence="8 9">DSM 22185</strain>
    </source>
</reference>
<evidence type="ECO:0000259" key="7">
    <source>
        <dbReference type="Pfam" id="PF08240"/>
    </source>
</evidence>
<dbReference type="InterPro" id="IPR013154">
    <property type="entry name" value="ADH-like_N"/>
</dbReference>